<gene>
    <name evidence="1" type="ORF">BE04_30790</name>
</gene>
<reference evidence="1 2" key="1">
    <citation type="submission" date="2014-02" db="EMBL/GenBank/DDBJ databases">
        <title>The small core and large imbalanced accessory genome model reveals a collaborative survival strategy of Sorangium cellulosum strains in nature.</title>
        <authorList>
            <person name="Han K."/>
            <person name="Peng R."/>
            <person name="Blom J."/>
            <person name="Li Y.-Z."/>
        </authorList>
    </citation>
    <scope>NUCLEOTIDE SEQUENCE [LARGE SCALE GENOMIC DNA]</scope>
    <source>
        <strain evidence="1 2">So0157-18</strain>
    </source>
</reference>
<sequence length="95" mass="10740">MSGFEEGLSEVDIPRSPDNELVLKNLADGYLRDQHISRISAGMRYHHHITGGSGGILFEYRQEPDGTVTPYVIDVANKRHDNKYDWKKGPKGPPY</sequence>
<dbReference type="Proteomes" id="UP000075604">
    <property type="component" value="Unassembled WGS sequence"/>
</dbReference>
<organism evidence="1 2">
    <name type="scientific">Sorangium cellulosum</name>
    <name type="common">Polyangium cellulosum</name>
    <dbReference type="NCBI Taxonomy" id="56"/>
    <lineage>
        <taxon>Bacteria</taxon>
        <taxon>Pseudomonadati</taxon>
        <taxon>Myxococcota</taxon>
        <taxon>Polyangia</taxon>
        <taxon>Polyangiales</taxon>
        <taxon>Polyangiaceae</taxon>
        <taxon>Sorangium</taxon>
    </lineage>
</organism>
<evidence type="ECO:0000313" key="2">
    <source>
        <dbReference type="Proteomes" id="UP000075604"/>
    </source>
</evidence>
<dbReference type="EMBL" id="JELX01004591">
    <property type="protein sequence ID" value="KYF46839.1"/>
    <property type="molecule type" value="Genomic_DNA"/>
</dbReference>
<name>A0A150NYD8_SORCE</name>
<accession>A0A150NYD8</accession>
<dbReference type="AlphaFoldDB" id="A0A150NYD8"/>
<comment type="caution">
    <text evidence="1">The sequence shown here is derived from an EMBL/GenBank/DDBJ whole genome shotgun (WGS) entry which is preliminary data.</text>
</comment>
<evidence type="ECO:0000313" key="1">
    <source>
        <dbReference type="EMBL" id="KYF46839.1"/>
    </source>
</evidence>
<proteinExistence type="predicted"/>
<protein>
    <submittedName>
        <fullName evidence="1">Uncharacterized protein</fullName>
    </submittedName>
</protein>